<feature type="binding site" evidence="6">
    <location>
        <position position="139"/>
    </location>
    <ligand>
        <name>S-adenosyl-L-methionine</name>
        <dbReference type="ChEBI" id="CHEBI:59789"/>
    </ligand>
</feature>
<evidence type="ECO:0000256" key="5">
    <source>
        <dbReference type="ARBA" id="ARBA00022691"/>
    </source>
</evidence>
<evidence type="ECO:0000256" key="6">
    <source>
        <dbReference type="HAMAP-Rule" id="MF_00735"/>
    </source>
</evidence>
<keyword evidence="2 6" id="KW-0963">Cytoplasm</keyword>
<dbReference type="RefSeq" id="WP_393010514.1">
    <property type="nucleotide sequence ID" value="NZ_JAZAQF010000013.1"/>
</dbReference>
<dbReference type="GO" id="GO:0032259">
    <property type="term" value="P:methylation"/>
    <property type="evidence" value="ECO:0007669"/>
    <property type="project" value="UniProtKB-KW"/>
</dbReference>
<accession>A0ABW7C5P6</accession>
<keyword evidence="5 6" id="KW-0949">S-adenosyl-L-methionine</keyword>
<dbReference type="CDD" id="cd02440">
    <property type="entry name" value="AdoMet_MTases"/>
    <property type="match status" value="1"/>
</dbReference>
<gene>
    <name evidence="6 7" type="primary">prmA</name>
    <name evidence="7" type="ORF">VPK24_02730</name>
</gene>
<evidence type="ECO:0000256" key="2">
    <source>
        <dbReference type="ARBA" id="ARBA00022490"/>
    </source>
</evidence>
<sequence>MANSWWEINIRCHPLLEDTVYWRTQDFGCRGTSSQYKGKNCLISAYLPQEQAQLLDLSALALWLRQDAILANLPEPTVKWNLIDEEDWSSSWKEHWQPQEVGDQFLICPAWLDVPEAGKRVVVRLDPGVAFGTGAHPTTQLCMESMEMRFDGKPTEQIIADIGCGSGILAIGALLVGAKTAYAVDIDPLCLRATQENISLNHIQPDRVHLEQGSFEKLQEMLGDRKVDGFFCNILAEVIVDLIPQLEQISHQKTWGVLSGILLDQAKAISDTLEQSGWIVATLWKRQEWCCINVRRS</sequence>
<dbReference type="InterPro" id="IPR050078">
    <property type="entry name" value="Ribosomal_L11_MeTrfase_PrmA"/>
</dbReference>
<protein>
    <recommendedName>
        <fullName evidence="6">Ribosomal protein L11 methyltransferase</fullName>
        <shortName evidence="6">L11 Mtase</shortName>
        <ecNumber evidence="6">2.1.1.-</ecNumber>
    </recommendedName>
</protein>
<evidence type="ECO:0000256" key="3">
    <source>
        <dbReference type="ARBA" id="ARBA00022603"/>
    </source>
</evidence>
<keyword evidence="3 6" id="KW-0489">Methyltransferase</keyword>
<comment type="caution">
    <text evidence="7">The sequence shown here is derived from an EMBL/GenBank/DDBJ whole genome shotgun (WGS) entry which is preliminary data.</text>
</comment>
<dbReference type="PANTHER" id="PTHR43648:SF1">
    <property type="entry name" value="ELECTRON TRANSFER FLAVOPROTEIN BETA SUBUNIT LYSINE METHYLTRANSFERASE"/>
    <property type="match status" value="1"/>
</dbReference>
<feature type="binding site" evidence="6">
    <location>
        <position position="185"/>
    </location>
    <ligand>
        <name>S-adenosyl-L-methionine</name>
        <dbReference type="ChEBI" id="CHEBI:59789"/>
    </ligand>
</feature>
<feature type="binding site" evidence="6">
    <location>
        <position position="163"/>
    </location>
    <ligand>
        <name>S-adenosyl-L-methionine</name>
        <dbReference type="ChEBI" id="CHEBI:59789"/>
    </ligand>
</feature>
<dbReference type="HAMAP" id="MF_00735">
    <property type="entry name" value="Methyltr_PrmA"/>
    <property type="match status" value="1"/>
</dbReference>
<dbReference type="Gene3D" id="3.40.50.150">
    <property type="entry name" value="Vaccinia Virus protein VP39"/>
    <property type="match status" value="1"/>
</dbReference>
<keyword evidence="7" id="KW-0689">Ribosomal protein</keyword>
<dbReference type="InterPro" id="IPR004498">
    <property type="entry name" value="Ribosomal_PrmA_MeTrfase"/>
</dbReference>
<dbReference type="SUPFAM" id="SSF53335">
    <property type="entry name" value="S-adenosyl-L-methionine-dependent methyltransferases"/>
    <property type="match status" value="1"/>
</dbReference>
<comment type="function">
    <text evidence="6">Methylates ribosomal protein L11.</text>
</comment>
<organism evidence="7 8">
    <name type="scientific">Limnothrix redekei LRLZ20PSL1</name>
    <dbReference type="NCBI Taxonomy" id="3112953"/>
    <lineage>
        <taxon>Bacteria</taxon>
        <taxon>Bacillati</taxon>
        <taxon>Cyanobacteriota</taxon>
        <taxon>Cyanophyceae</taxon>
        <taxon>Pseudanabaenales</taxon>
        <taxon>Pseudanabaenaceae</taxon>
        <taxon>Limnothrix</taxon>
    </lineage>
</organism>
<keyword evidence="4 6" id="KW-0808">Transferase</keyword>
<keyword evidence="7" id="KW-0687">Ribonucleoprotein</keyword>
<dbReference type="EMBL" id="JAZAQF010000013">
    <property type="protein sequence ID" value="MFG3816539.1"/>
    <property type="molecule type" value="Genomic_DNA"/>
</dbReference>
<comment type="similarity">
    <text evidence="1 6">Belongs to the methyltransferase superfamily. PrmA family.</text>
</comment>
<dbReference type="Pfam" id="PF06325">
    <property type="entry name" value="PrmA"/>
    <property type="match status" value="1"/>
</dbReference>
<evidence type="ECO:0000313" key="7">
    <source>
        <dbReference type="EMBL" id="MFG3816539.1"/>
    </source>
</evidence>
<dbReference type="Proteomes" id="UP001604335">
    <property type="component" value="Unassembled WGS sequence"/>
</dbReference>
<keyword evidence="8" id="KW-1185">Reference proteome</keyword>
<comment type="subcellular location">
    <subcellularLocation>
        <location evidence="6">Cytoplasm</location>
    </subcellularLocation>
</comment>
<evidence type="ECO:0000256" key="1">
    <source>
        <dbReference type="ARBA" id="ARBA00009741"/>
    </source>
</evidence>
<name>A0ABW7C5P6_9CYAN</name>
<evidence type="ECO:0000256" key="4">
    <source>
        <dbReference type="ARBA" id="ARBA00022679"/>
    </source>
</evidence>
<dbReference type="GO" id="GO:0008168">
    <property type="term" value="F:methyltransferase activity"/>
    <property type="evidence" value="ECO:0007669"/>
    <property type="project" value="UniProtKB-KW"/>
</dbReference>
<dbReference type="GO" id="GO:0005840">
    <property type="term" value="C:ribosome"/>
    <property type="evidence" value="ECO:0007669"/>
    <property type="project" value="UniProtKB-KW"/>
</dbReference>
<reference evidence="8" key="1">
    <citation type="journal article" date="2024" name="Algal Res.">
        <title>Biochemical, toxicological and genomic investigation of a high-biomass producing Limnothrix strain isolated from Italian shallow drinking water reservoir.</title>
        <authorList>
            <person name="Simonazzi M."/>
            <person name="Shishido T.K."/>
            <person name="Delbaje E."/>
            <person name="Wahlsten M."/>
            <person name="Fewer D.P."/>
            <person name="Sivonen K."/>
            <person name="Pezzolesi L."/>
            <person name="Pistocchi R."/>
        </authorList>
    </citation>
    <scope>NUCLEOTIDE SEQUENCE [LARGE SCALE GENOMIC DNA]</scope>
    <source>
        <strain evidence="8">LRLZ20PSL1</strain>
    </source>
</reference>
<dbReference type="EC" id="2.1.1.-" evidence="6"/>
<evidence type="ECO:0000313" key="8">
    <source>
        <dbReference type="Proteomes" id="UP001604335"/>
    </source>
</evidence>
<dbReference type="PANTHER" id="PTHR43648">
    <property type="entry name" value="ELECTRON TRANSFER FLAVOPROTEIN BETA SUBUNIT LYSINE METHYLTRANSFERASE"/>
    <property type="match status" value="1"/>
</dbReference>
<comment type="catalytic activity">
    <reaction evidence="6">
        <text>L-lysyl-[protein] + 3 S-adenosyl-L-methionine = N(6),N(6),N(6)-trimethyl-L-lysyl-[protein] + 3 S-adenosyl-L-homocysteine + 3 H(+)</text>
        <dbReference type="Rhea" id="RHEA:54192"/>
        <dbReference type="Rhea" id="RHEA-COMP:9752"/>
        <dbReference type="Rhea" id="RHEA-COMP:13826"/>
        <dbReference type="ChEBI" id="CHEBI:15378"/>
        <dbReference type="ChEBI" id="CHEBI:29969"/>
        <dbReference type="ChEBI" id="CHEBI:57856"/>
        <dbReference type="ChEBI" id="CHEBI:59789"/>
        <dbReference type="ChEBI" id="CHEBI:61961"/>
    </reaction>
</comment>
<proteinExistence type="inferred from homology"/>
<dbReference type="PIRSF" id="PIRSF000401">
    <property type="entry name" value="RPL11_MTase"/>
    <property type="match status" value="1"/>
</dbReference>
<dbReference type="InterPro" id="IPR029063">
    <property type="entry name" value="SAM-dependent_MTases_sf"/>
</dbReference>
<dbReference type="NCBIfam" id="TIGR00406">
    <property type="entry name" value="prmA"/>
    <property type="match status" value="1"/>
</dbReference>
<feature type="binding site" evidence="6">
    <location>
        <position position="233"/>
    </location>
    <ligand>
        <name>S-adenosyl-L-methionine</name>
        <dbReference type="ChEBI" id="CHEBI:59789"/>
    </ligand>
</feature>